<gene>
    <name evidence="1" type="ordered locus">Weevi_0187</name>
</gene>
<proteinExistence type="predicted"/>
<name>F0NXD7_WEEVC</name>
<reference evidence="2" key="2">
    <citation type="journal article" date="2011" name="Stand. Genomic Sci.">
        <title>Complete genome sequence of Weeksella virosa type strain (9751T).</title>
        <authorList>
            <person name="Lang E."/>
            <person name="Teshima H."/>
            <person name="Lucas S."/>
            <person name="Lapidus A."/>
            <person name="Hammon N."/>
            <person name="Deshpande S."/>
            <person name="Nolan M."/>
            <person name="Cheng J."/>
            <person name="Pitluck S."/>
            <person name="Liolios K."/>
            <person name="Pagani I."/>
            <person name="Mikhailova N."/>
            <person name="Ivanova N."/>
            <person name="Mavromatis K."/>
            <person name="Pati A."/>
            <person name="Tapia R."/>
            <person name="Han C."/>
            <person name="Goodwin L."/>
            <person name="Chen A."/>
            <person name="Palaniappan K."/>
            <person name="Land M."/>
            <person name="Hauser L."/>
            <person name="Chang Y."/>
            <person name="Jeffries C."/>
            <person name="Brambilla E."/>
            <person name="Kopitz M."/>
            <person name="Rohde M."/>
            <person name="Goker M."/>
            <person name="Tindall B."/>
            <person name="Detter J."/>
            <person name="Woyke T."/>
            <person name="Bristow J."/>
            <person name="Eisen J."/>
            <person name="Markowitz V."/>
            <person name="Hugenholtz P."/>
            <person name="Klenk H."/>
            <person name="Kyrpides N."/>
        </authorList>
    </citation>
    <scope>NUCLEOTIDE SEQUENCE [LARGE SCALE GENOMIC DNA]</scope>
    <source>
        <strain evidence="2">ATCC 43766 / DSM 16922 / JCM 21250 / NBRC 16016 / NCTC 11634 / CL345/78</strain>
    </source>
</reference>
<organism evidence="1 2">
    <name type="scientific">Weeksella virosa (strain ATCC 43766 / DSM 16922 / JCM 21250 / CCUG 30538 / CDC 9751 / IAM 14551 / NBRC 16016 / NCTC 11634 / CL345/78)</name>
    <dbReference type="NCBI Taxonomy" id="865938"/>
    <lineage>
        <taxon>Bacteria</taxon>
        <taxon>Pseudomonadati</taxon>
        <taxon>Bacteroidota</taxon>
        <taxon>Flavobacteriia</taxon>
        <taxon>Flavobacteriales</taxon>
        <taxon>Weeksellaceae</taxon>
        <taxon>Weeksella</taxon>
    </lineage>
</organism>
<dbReference type="STRING" id="865938.Weevi_0187"/>
<protein>
    <submittedName>
        <fullName evidence="1">Uncharacterized protein</fullName>
    </submittedName>
</protein>
<evidence type="ECO:0000313" key="1">
    <source>
        <dbReference type="EMBL" id="ADX66911.1"/>
    </source>
</evidence>
<dbReference type="PROSITE" id="PS51257">
    <property type="entry name" value="PROKAR_LIPOPROTEIN"/>
    <property type="match status" value="1"/>
</dbReference>
<dbReference type="HOGENOM" id="CLU_114025_0_0_10"/>
<accession>F0NXD7</accession>
<sequence length="202" mass="22843">MNKKIIYFILMVSCFLIGCQKANKKISKLEPIPSSVKIEWTAYKTTEKIPVKGEFGKISLDNLGNGSTIDSIMNKANFRIDAFNLKTGDVGRDNKIKETFFGLMNEPGIISGQFIVNNGNWFVQLKMNGITIKQIPAKVNYENQFMTLNTKIELIDFKALKALETLNEVCYDLHKGKDGVSKTWETVDVIATMKFKNISQNE</sequence>
<dbReference type="KEGG" id="wvi:Weevi_0187"/>
<dbReference type="OrthoDB" id="5292899at2"/>
<dbReference type="RefSeq" id="WP_013597303.1">
    <property type="nucleotide sequence ID" value="NC_015144.1"/>
</dbReference>
<evidence type="ECO:0000313" key="2">
    <source>
        <dbReference type="Proteomes" id="UP000008641"/>
    </source>
</evidence>
<dbReference type="Proteomes" id="UP000008641">
    <property type="component" value="Chromosome"/>
</dbReference>
<dbReference type="eggNOG" id="COG2353">
    <property type="taxonomic scope" value="Bacteria"/>
</dbReference>
<reference evidence="1 2" key="1">
    <citation type="journal article" date="2011" name="Stand. Genomic Sci.">
        <title>Complete genome sequence of Weeksella virosa type strain (9751).</title>
        <authorList>
            <person name="Lang E."/>
            <person name="Teshima H."/>
            <person name="Lucas S."/>
            <person name="Lapidus A."/>
            <person name="Hammon N."/>
            <person name="Deshpande S."/>
            <person name="Nolan M."/>
            <person name="Cheng J.F."/>
            <person name="Pitluck S."/>
            <person name="Liolios K."/>
            <person name="Pagani I."/>
            <person name="Mikhailova N."/>
            <person name="Ivanova N."/>
            <person name="Mavromatis K."/>
            <person name="Pati A."/>
            <person name="Tapia R."/>
            <person name="Han C."/>
            <person name="Goodwin L."/>
            <person name="Chen A."/>
            <person name="Palaniappan K."/>
            <person name="Land M."/>
            <person name="Hauser L."/>
            <person name="Chang Y.J."/>
            <person name="Jeffries C.D."/>
            <person name="Brambilla E.M."/>
            <person name="Kopitz M."/>
            <person name="Rohde M."/>
            <person name="Goker M."/>
            <person name="Tindall B.J."/>
            <person name="Detter J.C."/>
            <person name="Woyke T."/>
            <person name="Bristow J."/>
            <person name="Eisen J.A."/>
            <person name="Markowitz V."/>
            <person name="Hugenholtz P."/>
            <person name="Klenk H.P."/>
            <person name="Kyrpides N.C."/>
        </authorList>
    </citation>
    <scope>NUCLEOTIDE SEQUENCE [LARGE SCALE GENOMIC DNA]</scope>
    <source>
        <strain evidence="2">ATCC 43766 / DSM 16922 / JCM 21250 / NBRC 16016 / NCTC 11634 / CL345/78</strain>
    </source>
</reference>
<keyword evidence="2" id="KW-1185">Reference proteome</keyword>
<dbReference type="EMBL" id="CP002455">
    <property type="protein sequence ID" value="ADX66911.1"/>
    <property type="molecule type" value="Genomic_DNA"/>
</dbReference>
<dbReference type="AlphaFoldDB" id="F0NXD7"/>